<proteinExistence type="predicted"/>
<evidence type="ECO:0000313" key="3">
    <source>
        <dbReference type="Proteomes" id="UP001227126"/>
    </source>
</evidence>
<evidence type="ECO:0008006" key="4">
    <source>
        <dbReference type="Google" id="ProtNLM"/>
    </source>
</evidence>
<keyword evidence="1" id="KW-0812">Transmembrane</keyword>
<feature type="transmembrane region" description="Helical" evidence="1">
    <location>
        <begin position="165"/>
        <end position="182"/>
    </location>
</feature>
<name>A0ABT7FBU7_9RHOB</name>
<accession>A0ABT7FBU7</accession>
<gene>
    <name evidence="2" type="ORF">QO034_05675</name>
</gene>
<evidence type="ECO:0000256" key="1">
    <source>
        <dbReference type="SAM" id="Phobius"/>
    </source>
</evidence>
<dbReference type="Proteomes" id="UP001227126">
    <property type="component" value="Unassembled WGS sequence"/>
</dbReference>
<feature type="transmembrane region" description="Helical" evidence="1">
    <location>
        <begin position="234"/>
        <end position="267"/>
    </location>
</feature>
<dbReference type="RefSeq" id="WP_284484535.1">
    <property type="nucleotide sequence ID" value="NZ_JASNJE010000005.1"/>
</dbReference>
<feature type="transmembrane region" description="Helical" evidence="1">
    <location>
        <begin position="136"/>
        <end position="153"/>
    </location>
</feature>
<comment type="caution">
    <text evidence="2">The sequence shown here is derived from an EMBL/GenBank/DDBJ whole genome shotgun (WGS) entry which is preliminary data.</text>
</comment>
<keyword evidence="1" id="KW-1133">Transmembrane helix</keyword>
<feature type="transmembrane region" description="Helical" evidence="1">
    <location>
        <begin position="341"/>
        <end position="360"/>
    </location>
</feature>
<feature type="transmembrane region" description="Helical" evidence="1">
    <location>
        <begin position="380"/>
        <end position="401"/>
    </location>
</feature>
<protein>
    <recommendedName>
        <fullName evidence="4">ABC transmembrane type-1 domain-containing protein</fullName>
    </recommendedName>
</protein>
<dbReference type="EMBL" id="JASNJE010000005">
    <property type="protein sequence ID" value="MDK3072592.1"/>
    <property type="molecule type" value="Genomic_DNA"/>
</dbReference>
<reference evidence="2 3" key="1">
    <citation type="submission" date="2023-05" db="EMBL/GenBank/DDBJ databases">
        <title>Sedimentitalea sp. nov. JM2-8.</title>
        <authorList>
            <person name="Huang J."/>
        </authorList>
    </citation>
    <scope>NUCLEOTIDE SEQUENCE [LARGE SCALE GENOMIC DNA]</scope>
    <source>
        <strain evidence="2 3">JM2-8</strain>
    </source>
</reference>
<evidence type="ECO:0000313" key="2">
    <source>
        <dbReference type="EMBL" id="MDK3072592.1"/>
    </source>
</evidence>
<keyword evidence="1" id="KW-0472">Membrane</keyword>
<keyword evidence="3" id="KW-1185">Reference proteome</keyword>
<sequence>MPFAYPILGDIWPFAEAAAPPELASQPVDVFFGNPGNSSVTAAQWTLVTDPASAPRAGYTLRLTRSDGQGALARWNAASGTWETTSRFPVPDQDRACSIIELKGILLGNVSSTAALSDRLAGLLHEDRRQMKMYRLLAKVFSVLSIIVLFFSVRSGVETKAVEPFALIFAIAFGIGLVAVGLRTRCKTLSEEGMIRVREQFQFEYRAADHAPLTVNNLVGILKEDDRNREEEAVIFGFLLLLCFVYFISPLVVVGVIVALVIVTLMMGDRGMLRVLGVAFDRSETRLEQSFLSFRASNDALAPPALRMAKKEVLRDRIRRYGDLQAKVRETQSRFRLTQDIGMGVAFMIIFSSYAFPIAAGFQKLSISVSDSLVSTSLFSVAPVVVLLSISKSTVALAQIANRRLAALSR</sequence>
<organism evidence="2 3">
    <name type="scientific">Sedimentitalea xiamensis</name>
    <dbReference type="NCBI Taxonomy" id="3050037"/>
    <lineage>
        <taxon>Bacteria</taxon>
        <taxon>Pseudomonadati</taxon>
        <taxon>Pseudomonadota</taxon>
        <taxon>Alphaproteobacteria</taxon>
        <taxon>Rhodobacterales</taxon>
        <taxon>Paracoccaceae</taxon>
        <taxon>Sedimentitalea</taxon>
    </lineage>
</organism>